<comment type="caution">
    <text evidence="1">The sequence shown here is derived from an EMBL/GenBank/DDBJ whole genome shotgun (WGS) entry which is preliminary data.</text>
</comment>
<reference evidence="1 2" key="1">
    <citation type="journal article" date="2015" name="Antonie Van Leeuwenhoek">
        <title>Streptomyces klenkii sp. nov., isolated from deep marine sediment.</title>
        <authorList>
            <person name="Veyisoglu A."/>
            <person name="Sahin N."/>
        </authorList>
    </citation>
    <scope>NUCLEOTIDE SEQUENCE [LARGE SCALE GENOMIC DNA]</scope>
    <source>
        <strain evidence="1 2">KCTC 29202</strain>
    </source>
</reference>
<keyword evidence="2" id="KW-1185">Reference proteome</keyword>
<evidence type="ECO:0000313" key="2">
    <source>
        <dbReference type="Proteomes" id="UP000270343"/>
    </source>
</evidence>
<dbReference type="Proteomes" id="UP000270343">
    <property type="component" value="Unassembled WGS sequence"/>
</dbReference>
<name>A0A3B0AR66_9ACTN</name>
<sequence>MEIAAGDTWEDITDPWVFGRDGGGVVISGGQSDQAQRPAPGRCDFEVNNQGGRFSPRNPLSPYYGLIGRNTPARVALRGPGRHMAVPDTAGARAYVPSSAALNVTADLDVRVDVALDRLPAQWPATATLSTPWSPAEQPLIGRYLTSPGTPMWALLLGTDGTLTLRWYLGSSLSTDEASTEAVPYVSGGRFAARATLDVDNGTGEHVVTFYTAPSLAGPWAQLGEPVTVAGSTAIDQTGSADLRVGDVDGIRPPGAGRWYAAEVRDGIGGTVLADPDFTVPAVGAGSFADDAGRTWTLEGGAAVTDWYTRFTGEIPAWPSRWDTSGQDVWIPVRAAGILRRYQQRTKPLQSALLRAVTAHAATLAYWPLEDGADATQAASALAGGPAAAISGLEMGAVSSLPSSADLPQIGTSGATLRATLPALPDPSIGWRAETAYLLDEAPAILRGWWRVATSGGGIARITGYIGGGEARIRLHDGAGTIVAEATTTDTDALAAAVGRWCRVRITAAPSGGTWTYTVRWTPIGESQTWSVSVNVAGFTRPVRVDCVWNAEMAGMALGHVTLVNDPATSVYGPNTGGPDTAFAGERATTRLQRLAEEEGVPMSVAGIASASAAMGPQRPARLMDLIWECVEADGGLLSERRTTLGLQYRARHLLYNQPARMVLDYAQQQLAPGLQTEDDDDHLANDVTVSRVDGSSARAVLGSGALSVLAPPLGVGLYDHAATVNVASDTALAGIAGWLLHLGTWDEPRYPLVRVDFGNERAAALIPEFLELQSGDRIEVTNPPVWLPPGVISVRLLGFREDSAQYRLEAAFNCAAAGPWTVATVAATDPADDAAPVRVATDGCELYVGIDETETALVLQTGSGTPWATSLGPTGGTGEADDFPIRMAVGGETIEVSALESLAWDDFSRSVSNSWGTSPTGQAWFESGGAASDRSVNGSEGLITLASSPTTIRFQLVPFTLADTEVLATLTPSQLAAGASFIPAVILRVTGSTFYQCRIRLATSGAISMDVTRVTTVIGSAGATPYTYTAGTALGVRVRVDGHRVRGRVWPTTLPEPGGWWVDQTVVTSPIDTGLVGVAAAALSGNTNVSPQFGFDDFEITNPQFCAVTRSINGIVKEHAAGAPVELADPAVPGL</sequence>
<dbReference type="EMBL" id="RBAM01000024">
    <property type="protein sequence ID" value="RKN61856.1"/>
    <property type="molecule type" value="Genomic_DNA"/>
</dbReference>
<accession>A0A3B0AR66</accession>
<proteinExistence type="predicted"/>
<organism evidence="1 2">
    <name type="scientific">Streptomyces klenkii</name>
    <dbReference type="NCBI Taxonomy" id="1420899"/>
    <lineage>
        <taxon>Bacteria</taxon>
        <taxon>Bacillati</taxon>
        <taxon>Actinomycetota</taxon>
        <taxon>Actinomycetes</taxon>
        <taxon>Kitasatosporales</taxon>
        <taxon>Streptomycetaceae</taxon>
        <taxon>Streptomyces</taxon>
    </lineage>
</organism>
<evidence type="ECO:0000313" key="1">
    <source>
        <dbReference type="EMBL" id="RKN61856.1"/>
    </source>
</evidence>
<protein>
    <submittedName>
        <fullName evidence="1">Uncharacterized protein</fullName>
    </submittedName>
</protein>
<dbReference type="AlphaFoldDB" id="A0A3B0AR66"/>
<gene>
    <name evidence="1" type="ORF">D7231_31785</name>
</gene>